<organism evidence="1">
    <name type="scientific">marine sediment metagenome</name>
    <dbReference type="NCBI Taxonomy" id="412755"/>
    <lineage>
        <taxon>unclassified sequences</taxon>
        <taxon>metagenomes</taxon>
        <taxon>ecological metagenomes</taxon>
    </lineage>
</organism>
<feature type="non-terminal residue" evidence="1">
    <location>
        <position position="115"/>
    </location>
</feature>
<reference evidence="1" key="1">
    <citation type="journal article" date="2014" name="Front. Microbiol.">
        <title>High frequency of phylogenetically diverse reductive dehalogenase-homologous genes in deep subseafloor sedimentary metagenomes.</title>
        <authorList>
            <person name="Kawai M."/>
            <person name="Futagami T."/>
            <person name="Toyoda A."/>
            <person name="Takaki Y."/>
            <person name="Nishi S."/>
            <person name="Hori S."/>
            <person name="Arai W."/>
            <person name="Tsubouchi T."/>
            <person name="Morono Y."/>
            <person name="Uchiyama I."/>
            <person name="Ito T."/>
            <person name="Fujiyama A."/>
            <person name="Inagaki F."/>
            <person name="Takami H."/>
        </authorList>
    </citation>
    <scope>NUCLEOTIDE SEQUENCE</scope>
    <source>
        <strain evidence="1">Expedition CK06-06</strain>
    </source>
</reference>
<feature type="non-terminal residue" evidence="1">
    <location>
        <position position="1"/>
    </location>
</feature>
<proteinExistence type="predicted"/>
<dbReference type="AlphaFoldDB" id="X1F707"/>
<gene>
    <name evidence="1" type="ORF">S03H2_26316</name>
</gene>
<comment type="caution">
    <text evidence="1">The sequence shown here is derived from an EMBL/GenBank/DDBJ whole genome shotgun (WGS) entry which is preliminary data.</text>
</comment>
<name>X1F707_9ZZZZ</name>
<accession>X1F707</accession>
<protein>
    <submittedName>
        <fullName evidence="1">Uncharacterized protein</fullName>
    </submittedName>
</protein>
<evidence type="ECO:0000313" key="1">
    <source>
        <dbReference type="EMBL" id="GAH41406.1"/>
    </source>
</evidence>
<sequence>QLAVFANDSTASPNWLHDKLMQRMPSAEKTISDLIAGSDTIHARVALTDRTAVAQPDLSRECDVFSRYLIDQKPTAYILKQYEAAVIVRGLHRDSELSPFDRRTLRLARRNVFFT</sequence>
<dbReference type="EMBL" id="BARU01015211">
    <property type="protein sequence ID" value="GAH41406.1"/>
    <property type="molecule type" value="Genomic_DNA"/>
</dbReference>